<protein>
    <submittedName>
        <fullName evidence="1">Uncharacterized protein</fullName>
    </submittedName>
</protein>
<evidence type="ECO:0000313" key="1">
    <source>
        <dbReference type="EMBL" id="BAG79833.1"/>
    </source>
</evidence>
<accession>A0A979GJ71</accession>
<gene>
    <name evidence="1" type="ordered locus">ECSE_4309</name>
</gene>
<proteinExistence type="predicted"/>
<name>A0A979GJ71_ECOSE</name>
<dbReference type="AlphaFoldDB" id="A0A979GJ71"/>
<evidence type="ECO:0000313" key="2">
    <source>
        <dbReference type="Proteomes" id="UP000008199"/>
    </source>
</evidence>
<dbReference type="EMBL" id="AP009240">
    <property type="protein sequence ID" value="BAG79833.1"/>
    <property type="molecule type" value="Genomic_DNA"/>
</dbReference>
<dbReference type="Proteomes" id="UP000008199">
    <property type="component" value="Chromosome"/>
</dbReference>
<dbReference type="KEGG" id="ecy:ECSE_4309"/>
<reference evidence="1 2" key="1">
    <citation type="journal article" date="2008" name="DNA Res.">
        <title>Complete genome sequence and comparative analysis of the wild-type commensal Escherichia coli strain SE11 isolated from a healthy adult.</title>
        <authorList>
            <person name="Oshima K."/>
            <person name="Toh H."/>
            <person name="Ogura Y."/>
            <person name="Sasamoto H."/>
            <person name="Morita H."/>
            <person name="Park S.-H."/>
            <person name="Ooka T."/>
            <person name="Iyoda S."/>
            <person name="Taylor T.D."/>
            <person name="Hayashi T."/>
            <person name="Itoh K."/>
            <person name="Hattori M."/>
        </authorList>
    </citation>
    <scope>NUCLEOTIDE SEQUENCE [LARGE SCALE GENOMIC DNA]</scope>
    <source>
        <strain evidence="1 2">SE11</strain>
    </source>
</reference>
<organism evidence="1 2">
    <name type="scientific">Escherichia coli (strain SE11)</name>
    <dbReference type="NCBI Taxonomy" id="409438"/>
    <lineage>
        <taxon>Bacteria</taxon>
        <taxon>Pseudomonadati</taxon>
        <taxon>Pseudomonadota</taxon>
        <taxon>Gammaproteobacteria</taxon>
        <taxon>Enterobacterales</taxon>
        <taxon>Enterobacteriaceae</taxon>
        <taxon>Escherichia</taxon>
    </lineage>
</organism>
<sequence length="50" mass="5510">MASKADGTRPENSLAVLGVPTGFDPLCNSVSTRTRYCEKRARIEKKLLTK</sequence>